<evidence type="ECO:0008006" key="2">
    <source>
        <dbReference type="Google" id="ProtNLM"/>
    </source>
</evidence>
<dbReference type="AlphaFoldDB" id="X1G5S4"/>
<proteinExistence type="predicted"/>
<organism evidence="1">
    <name type="scientific">marine sediment metagenome</name>
    <dbReference type="NCBI Taxonomy" id="412755"/>
    <lineage>
        <taxon>unclassified sequences</taxon>
        <taxon>metagenomes</taxon>
        <taxon>ecological metagenomes</taxon>
    </lineage>
</organism>
<dbReference type="EMBL" id="BARU01012089">
    <property type="protein sequence ID" value="GAH36909.1"/>
    <property type="molecule type" value="Genomic_DNA"/>
</dbReference>
<comment type="caution">
    <text evidence="1">The sequence shown here is derived from an EMBL/GenBank/DDBJ whole genome shotgun (WGS) entry which is preliminary data.</text>
</comment>
<sequence length="43" mass="5133">VGIVEYEDFAKTIDPRIKTRCICCPPDHHPENFYCSWEFTIEE</sequence>
<accession>X1G5S4</accession>
<evidence type="ECO:0000313" key="1">
    <source>
        <dbReference type="EMBL" id="GAH36909.1"/>
    </source>
</evidence>
<name>X1G5S4_9ZZZZ</name>
<gene>
    <name evidence="1" type="ORF">S03H2_22446</name>
</gene>
<dbReference type="Pfam" id="PF19620">
    <property type="entry name" value="DUF6125"/>
    <property type="match status" value="1"/>
</dbReference>
<feature type="non-terminal residue" evidence="1">
    <location>
        <position position="1"/>
    </location>
</feature>
<protein>
    <recommendedName>
        <fullName evidence="2">Cytosolic protein</fullName>
    </recommendedName>
</protein>
<reference evidence="1" key="1">
    <citation type="journal article" date="2014" name="Front. Microbiol.">
        <title>High frequency of phylogenetically diverse reductive dehalogenase-homologous genes in deep subseafloor sedimentary metagenomes.</title>
        <authorList>
            <person name="Kawai M."/>
            <person name="Futagami T."/>
            <person name="Toyoda A."/>
            <person name="Takaki Y."/>
            <person name="Nishi S."/>
            <person name="Hori S."/>
            <person name="Arai W."/>
            <person name="Tsubouchi T."/>
            <person name="Morono Y."/>
            <person name="Uchiyama I."/>
            <person name="Ito T."/>
            <person name="Fujiyama A."/>
            <person name="Inagaki F."/>
            <person name="Takami H."/>
        </authorList>
    </citation>
    <scope>NUCLEOTIDE SEQUENCE</scope>
    <source>
        <strain evidence="1">Expedition CK06-06</strain>
    </source>
</reference>